<proteinExistence type="predicted"/>
<comment type="subunit">
    <text evidence="2">Heterodimer composed of an alpha and a beta subunit.</text>
</comment>
<dbReference type="EC" id="1.2.7.11" evidence="3"/>
<reference evidence="8 9" key="2">
    <citation type="journal article" date="2011" name="Stand. Genomic Sci.">
        <title>Complete genome sequence of Desulfurococcus mucosus type strain (O7/1).</title>
        <authorList>
            <person name="Wirth R."/>
            <person name="Chertkov O."/>
            <person name="Held B."/>
            <person name="Lapidus A."/>
            <person name="Nolan M."/>
            <person name="Lucas S."/>
            <person name="Hammon N."/>
            <person name="Deshpande S."/>
            <person name="Cheng J.F."/>
            <person name="Tapia R."/>
            <person name="Han C."/>
            <person name="Goodwin L."/>
            <person name="Pitluck S."/>
            <person name="Liolios K."/>
            <person name="Ioanna P."/>
            <person name="Ivanova N."/>
            <person name="Mavromatis K."/>
            <person name="Mikhailova N."/>
            <person name="Pati A."/>
            <person name="Chen A."/>
            <person name="Palaniappan K."/>
            <person name="Land M."/>
            <person name="Hauser L."/>
            <person name="Chang Y.J."/>
            <person name="Jeffries C.D."/>
            <person name="Bilek Y."/>
            <person name="Hader T."/>
            <person name="Rohde M."/>
            <person name="Spring S."/>
            <person name="Sikorski J."/>
            <person name="Goker M."/>
            <person name="Woyke T."/>
            <person name="Bristow J."/>
            <person name="Eisen J.A."/>
            <person name="Markowitz V."/>
            <person name="Hugenholtz P."/>
            <person name="Kyrpides N.C."/>
            <person name="Klenk H.P."/>
        </authorList>
    </citation>
    <scope>NUCLEOTIDE SEQUENCE [LARGE SCALE GENOMIC DNA]</scope>
    <source>
        <strain evidence="9">ATCC 35584 / DSM 2162 / JCM 9187 / O7/1</strain>
    </source>
</reference>
<evidence type="ECO:0000259" key="6">
    <source>
        <dbReference type="Pfam" id="PF01855"/>
    </source>
</evidence>
<dbReference type="Pfam" id="PF01855">
    <property type="entry name" value="POR_N"/>
    <property type="match status" value="1"/>
</dbReference>
<dbReference type="eggNOG" id="arCOG01608">
    <property type="taxonomic scope" value="Archaea"/>
</dbReference>
<dbReference type="GO" id="GO:0006979">
    <property type="term" value="P:response to oxidative stress"/>
    <property type="evidence" value="ECO:0007669"/>
    <property type="project" value="TreeGrafter"/>
</dbReference>
<protein>
    <recommendedName>
        <fullName evidence="3">2-oxoacid oxidoreductase (ferredoxin)</fullName>
        <ecNumber evidence="3">1.2.7.11</ecNumber>
    </recommendedName>
</protein>
<dbReference type="HOGENOM" id="CLU_002569_5_0_2"/>
<dbReference type="PANTHER" id="PTHR32154:SF0">
    <property type="entry name" value="PYRUVATE-FLAVODOXIN OXIDOREDUCTASE-RELATED"/>
    <property type="match status" value="1"/>
</dbReference>
<comment type="catalytic activity">
    <reaction evidence="5">
        <text>a 2-oxocarboxylate + 2 oxidized [2Fe-2S]-[ferredoxin] + CoA = an acyl-CoA + 2 reduced [2Fe-2S]-[ferredoxin] + CO2 + H(+)</text>
        <dbReference type="Rhea" id="RHEA:42316"/>
        <dbReference type="Rhea" id="RHEA-COMP:10000"/>
        <dbReference type="Rhea" id="RHEA-COMP:10001"/>
        <dbReference type="ChEBI" id="CHEBI:15378"/>
        <dbReference type="ChEBI" id="CHEBI:16526"/>
        <dbReference type="ChEBI" id="CHEBI:33737"/>
        <dbReference type="ChEBI" id="CHEBI:33738"/>
        <dbReference type="ChEBI" id="CHEBI:35179"/>
        <dbReference type="ChEBI" id="CHEBI:57287"/>
        <dbReference type="ChEBI" id="CHEBI:58342"/>
        <dbReference type="EC" id="1.2.7.11"/>
    </reaction>
</comment>
<dbReference type="KEGG" id="dmu:Desmu_1191"/>
<dbReference type="FunFam" id="3.40.50.970:FF:000012">
    <property type="entry name" value="Pyruvate:ferredoxin (Flavodoxin) oxidoreductase"/>
    <property type="match status" value="1"/>
</dbReference>
<dbReference type="GO" id="GO:0018491">
    <property type="term" value="F:2-oxobutyrate synthase activity"/>
    <property type="evidence" value="ECO:0007669"/>
    <property type="project" value="UniProtKB-ARBA"/>
</dbReference>
<organism evidence="8 9">
    <name type="scientific">Desulfurococcus mucosus (strain ATCC 35584 / DSM 2162 / JCM 9187 / O7/1)</name>
    <dbReference type="NCBI Taxonomy" id="765177"/>
    <lineage>
        <taxon>Archaea</taxon>
        <taxon>Thermoproteota</taxon>
        <taxon>Thermoprotei</taxon>
        <taxon>Desulfurococcales</taxon>
        <taxon>Desulfurococcaceae</taxon>
        <taxon>Desulfurococcus</taxon>
    </lineage>
</organism>
<dbReference type="CDD" id="cd07034">
    <property type="entry name" value="TPP_PYR_PFOR_IOR-alpha_like"/>
    <property type="match status" value="1"/>
</dbReference>
<dbReference type="InterPro" id="IPR002880">
    <property type="entry name" value="Pyrv_Fd/Flavodoxin_OxRdtase_N"/>
</dbReference>
<reference evidence="9" key="1">
    <citation type="submission" date="2010-11" db="EMBL/GenBank/DDBJ databases">
        <title>The complete genome of Desulfurococcus mucosus DSM 2162.</title>
        <authorList>
            <consortium name="US DOE Joint Genome Institute (JGI-PGF)"/>
            <person name="Lucas S."/>
            <person name="Copeland A."/>
            <person name="Lapidus A."/>
            <person name="Bruce D."/>
            <person name="Goodwin L."/>
            <person name="Pitluck S."/>
            <person name="Kyrpides N."/>
            <person name="Mavromatis K."/>
            <person name="Pagani I."/>
            <person name="Ivanova N."/>
            <person name="Ovchinnikova G."/>
            <person name="Chertkov O."/>
            <person name="Held B."/>
            <person name="Brettin T."/>
            <person name="Detter J.C."/>
            <person name="Tapia R."/>
            <person name="Han C."/>
            <person name="Land M."/>
            <person name="Hauser L."/>
            <person name="Markowitz V."/>
            <person name="Cheng J.-F."/>
            <person name="Hugenholtz P."/>
            <person name="Woyke T."/>
            <person name="Wu D."/>
            <person name="Wirth R."/>
            <person name="Bilek Y."/>
            <person name="Hader T."/>
            <person name="Klenk H.-P."/>
            <person name="Eisen J.A."/>
        </authorList>
    </citation>
    <scope>NUCLEOTIDE SEQUENCE [LARGE SCALE GENOMIC DNA]</scope>
    <source>
        <strain evidence="9">ATCC 35584 / DSM 2162 / JCM 9187 / O7/1</strain>
    </source>
</reference>
<evidence type="ECO:0000313" key="8">
    <source>
        <dbReference type="EMBL" id="ADV65488.1"/>
    </source>
</evidence>
<keyword evidence="8" id="KW-0670">Pyruvate</keyword>
<dbReference type="EMBL" id="CP002363">
    <property type="protein sequence ID" value="ADV65488.1"/>
    <property type="molecule type" value="Genomic_DNA"/>
</dbReference>
<evidence type="ECO:0000256" key="2">
    <source>
        <dbReference type="ARBA" id="ARBA00011631"/>
    </source>
</evidence>
<evidence type="ECO:0000256" key="5">
    <source>
        <dbReference type="ARBA" id="ARBA00048893"/>
    </source>
</evidence>
<dbReference type="SUPFAM" id="SSF52518">
    <property type="entry name" value="Thiamin diphosphate-binding fold (THDP-binding)"/>
    <property type="match status" value="1"/>
</dbReference>
<evidence type="ECO:0000256" key="3">
    <source>
        <dbReference type="ARBA" id="ARBA00012691"/>
    </source>
</evidence>
<evidence type="ECO:0000256" key="4">
    <source>
        <dbReference type="ARBA" id="ARBA00023002"/>
    </source>
</evidence>
<name>E8RAQ2_DESM0</name>
<dbReference type="InterPro" id="IPR009014">
    <property type="entry name" value="Transketo_C/PFOR_II"/>
</dbReference>
<accession>E8RAQ2</accession>
<dbReference type="Proteomes" id="UP000001068">
    <property type="component" value="Chromosome"/>
</dbReference>
<keyword evidence="9" id="KW-1185">Reference proteome</keyword>
<dbReference type="Gene3D" id="3.40.50.920">
    <property type="match status" value="1"/>
</dbReference>
<comment type="subunit">
    <text evidence="1">Heterotetramer of one alpha, one beta, one delta and one gamma chain.</text>
</comment>
<dbReference type="InterPro" id="IPR050722">
    <property type="entry name" value="Pyruvate:ferred/Flavod_OxRd"/>
</dbReference>
<feature type="domain" description="Pyruvate flavodoxin/ferredoxin oxidoreductase pyrimidine binding" evidence="6">
    <location>
        <begin position="16"/>
        <end position="239"/>
    </location>
</feature>
<dbReference type="InterPro" id="IPR029061">
    <property type="entry name" value="THDP-binding"/>
</dbReference>
<dbReference type="GeneID" id="10153906"/>
<evidence type="ECO:0000313" key="9">
    <source>
        <dbReference type="Proteomes" id="UP000001068"/>
    </source>
</evidence>
<dbReference type="Gene3D" id="3.40.50.970">
    <property type="match status" value="1"/>
</dbReference>
<dbReference type="InterPro" id="IPR033412">
    <property type="entry name" value="PFOR_II"/>
</dbReference>
<dbReference type="SUPFAM" id="SSF52922">
    <property type="entry name" value="TK C-terminal domain-like"/>
    <property type="match status" value="1"/>
</dbReference>
<dbReference type="GO" id="GO:0019164">
    <property type="term" value="F:pyruvate synthase activity"/>
    <property type="evidence" value="ECO:0007669"/>
    <property type="project" value="UniProtKB-ARBA"/>
</dbReference>
<dbReference type="STRING" id="765177.Desmu_1191"/>
<gene>
    <name evidence="8" type="ordered locus">Desmu_1191</name>
</gene>
<dbReference type="OrthoDB" id="372068at2157"/>
<evidence type="ECO:0000259" key="7">
    <source>
        <dbReference type="Pfam" id="PF17147"/>
    </source>
</evidence>
<feature type="domain" description="Pyruvate:ferredoxin oxidoreductase core" evidence="7">
    <location>
        <begin position="262"/>
        <end position="365"/>
    </location>
</feature>
<sequence length="393" mass="43599">MGVRKALTGNYAISYAVKLAKPDVIAAYPITPQTSIVEKLSEMIESGELDATMIRVESEHSALAACFGAAIAGARVFTATSSQGLLYMHEIVHWASRTRTPMVMAIVSRTINAPWNIWPDHSDFMDQRDAGWVMSYAMDNQEALDLTIQAFKISEDPSVYLPVMVGIEGFILGHTTMPVDIPEEHAVREWLGPRTQGYVIDGDSPIALGGLTMPEDTEDMFYGIQEAMNEAKKVIREVNEEYNKLFGRRYSGLVECVGCSDAKYVAVSMGAWSGDLIEAVEKLRSEGYPVGAVRIRYYRPFPVEDIWEVARGVKGILVYDRSISFGSYGPIYTDLVGGLATYTRTLPYVSNIVAGIAGVNITVDDFYKLTREFIEVVENGGQPPGFRWVRVRR</sequence>
<dbReference type="PANTHER" id="PTHR32154">
    <property type="entry name" value="PYRUVATE-FLAVODOXIN OXIDOREDUCTASE-RELATED"/>
    <property type="match status" value="1"/>
</dbReference>
<dbReference type="Pfam" id="PF17147">
    <property type="entry name" value="PFOR_II"/>
    <property type="match status" value="1"/>
</dbReference>
<dbReference type="RefSeq" id="WP_013562710.1">
    <property type="nucleotide sequence ID" value="NC_014961.1"/>
</dbReference>
<evidence type="ECO:0000256" key="1">
    <source>
        <dbReference type="ARBA" id="ARBA00011595"/>
    </source>
</evidence>
<keyword evidence="4" id="KW-0560">Oxidoreductase</keyword>
<dbReference type="AlphaFoldDB" id="E8RAQ2"/>